<organism evidence="2 3">
    <name type="scientific">Paramarasmius palmivorus</name>
    <dbReference type="NCBI Taxonomy" id="297713"/>
    <lineage>
        <taxon>Eukaryota</taxon>
        <taxon>Fungi</taxon>
        <taxon>Dikarya</taxon>
        <taxon>Basidiomycota</taxon>
        <taxon>Agaricomycotina</taxon>
        <taxon>Agaricomycetes</taxon>
        <taxon>Agaricomycetidae</taxon>
        <taxon>Agaricales</taxon>
        <taxon>Marasmiineae</taxon>
        <taxon>Marasmiaceae</taxon>
        <taxon>Paramarasmius</taxon>
    </lineage>
</organism>
<reference evidence="2 3" key="1">
    <citation type="submission" date="2024-01" db="EMBL/GenBank/DDBJ databases">
        <title>A draft genome for a cacao thread blight-causing isolate of Paramarasmius palmivorus.</title>
        <authorList>
            <person name="Baruah I.K."/>
            <person name="Bukari Y."/>
            <person name="Amoako-Attah I."/>
            <person name="Meinhardt L.W."/>
            <person name="Bailey B.A."/>
            <person name="Cohen S.P."/>
        </authorList>
    </citation>
    <scope>NUCLEOTIDE SEQUENCE [LARGE SCALE GENOMIC DNA]</scope>
    <source>
        <strain evidence="2 3">GH-12</strain>
    </source>
</reference>
<comment type="caution">
    <text evidence="2">The sequence shown here is derived from an EMBL/GenBank/DDBJ whole genome shotgun (WGS) entry which is preliminary data.</text>
</comment>
<gene>
    <name evidence="2" type="ORF">VNI00_018464</name>
</gene>
<feature type="compositionally biased region" description="Basic and acidic residues" evidence="1">
    <location>
        <begin position="70"/>
        <end position="82"/>
    </location>
</feature>
<protein>
    <submittedName>
        <fullName evidence="2">Uncharacterized protein</fullName>
    </submittedName>
</protein>
<evidence type="ECO:0000313" key="3">
    <source>
        <dbReference type="Proteomes" id="UP001383192"/>
    </source>
</evidence>
<name>A0AAW0AYW7_9AGAR</name>
<accession>A0AAW0AYW7</accession>
<dbReference type="Proteomes" id="UP001383192">
    <property type="component" value="Unassembled WGS sequence"/>
</dbReference>
<keyword evidence="3" id="KW-1185">Reference proteome</keyword>
<dbReference type="AlphaFoldDB" id="A0AAW0AYW7"/>
<evidence type="ECO:0000256" key="1">
    <source>
        <dbReference type="SAM" id="MobiDB-lite"/>
    </source>
</evidence>
<feature type="region of interest" description="Disordered" evidence="1">
    <location>
        <begin position="53"/>
        <end position="82"/>
    </location>
</feature>
<dbReference type="EMBL" id="JAYKXP010000237">
    <property type="protein sequence ID" value="KAK7017992.1"/>
    <property type="molecule type" value="Genomic_DNA"/>
</dbReference>
<sequence length="82" mass="9276">MLFDVDTIPAEEAHGEYIDDEELDCAASEILNLHMDPRLCPLRPITCSLGLQQEVADKESSDEEESGEEQMLREDPRLQEGE</sequence>
<proteinExistence type="predicted"/>
<evidence type="ECO:0000313" key="2">
    <source>
        <dbReference type="EMBL" id="KAK7017992.1"/>
    </source>
</evidence>